<feature type="compositionally biased region" description="Acidic residues" evidence="1">
    <location>
        <begin position="177"/>
        <end position="190"/>
    </location>
</feature>
<feature type="compositionally biased region" description="Polar residues" evidence="1">
    <location>
        <begin position="153"/>
        <end position="172"/>
    </location>
</feature>
<feature type="compositionally biased region" description="Low complexity" evidence="1">
    <location>
        <begin position="120"/>
        <end position="136"/>
    </location>
</feature>
<evidence type="ECO:0000313" key="2">
    <source>
        <dbReference type="EMBL" id="KAA1259587.1"/>
    </source>
</evidence>
<evidence type="ECO:0000256" key="1">
    <source>
        <dbReference type="SAM" id="MobiDB-lite"/>
    </source>
</evidence>
<organism evidence="2 3">
    <name type="scientific">Rubripirellula obstinata</name>
    <dbReference type="NCBI Taxonomy" id="406547"/>
    <lineage>
        <taxon>Bacteria</taxon>
        <taxon>Pseudomonadati</taxon>
        <taxon>Planctomycetota</taxon>
        <taxon>Planctomycetia</taxon>
        <taxon>Pirellulales</taxon>
        <taxon>Pirellulaceae</taxon>
        <taxon>Rubripirellula</taxon>
    </lineage>
</organism>
<comment type="caution">
    <text evidence="2">The sequence shown here is derived from an EMBL/GenBank/DDBJ whole genome shotgun (WGS) entry which is preliminary data.</text>
</comment>
<accession>A0A5B1CEK6</accession>
<gene>
    <name evidence="2" type="ORF">LF1_21210</name>
</gene>
<protein>
    <submittedName>
        <fullName evidence="2">Uncharacterized protein</fullName>
    </submittedName>
</protein>
<keyword evidence="3" id="KW-1185">Reference proteome</keyword>
<name>A0A5B1CEK6_9BACT</name>
<sequence length="190" mass="20436">MIEAIVGNLAGRPGVDLVLVSPLAEIDHDSTDQLTLLSIGAAVAVLTWDSPEQTMSDLRRIGFDGVRSPHANDPSQGSTNATQVTGRKIYAFDLRNVATVDELIDQLDRLRKVQSVKTFSLGLPSSPSSQPRKSPLSTPPQPKVVDKLVGESRSVSQDNGGRQPTENRPQSSLGDAGLDDLIDQLDDFDH</sequence>
<feature type="region of interest" description="Disordered" evidence="1">
    <location>
        <begin position="120"/>
        <end position="190"/>
    </location>
</feature>
<dbReference type="AlphaFoldDB" id="A0A5B1CEK6"/>
<dbReference type="Proteomes" id="UP000322699">
    <property type="component" value="Unassembled WGS sequence"/>
</dbReference>
<evidence type="ECO:0000313" key="3">
    <source>
        <dbReference type="Proteomes" id="UP000322699"/>
    </source>
</evidence>
<reference evidence="2 3" key="1">
    <citation type="submission" date="2019-08" db="EMBL/GenBank/DDBJ databases">
        <title>Deep-cultivation of Planctomycetes and their phenomic and genomic characterization uncovers novel biology.</title>
        <authorList>
            <person name="Wiegand S."/>
            <person name="Jogler M."/>
            <person name="Boedeker C."/>
            <person name="Pinto D."/>
            <person name="Vollmers J."/>
            <person name="Rivas-Marin E."/>
            <person name="Kohn T."/>
            <person name="Peeters S.H."/>
            <person name="Heuer A."/>
            <person name="Rast P."/>
            <person name="Oberbeckmann S."/>
            <person name="Bunk B."/>
            <person name="Jeske O."/>
            <person name="Meyerdierks A."/>
            <person name="Storesund J.E."/>
            <person name="Kallscheuer N."/>
            <person name="Luecker S."/>
            <person name="Lage O.M."/>
            <person name="Pohl T."/>
            <person name="Merkel B.J."/>
            <person name="Hornburger P."/>
            <person name="Mueller R.-W."/>
            <person name="Bruemmer F."/>
            <person name="Labrenz M."/>
            <person name="Spormann A.M."/>
            <person name="Op Den Camp H."/>
            <person name="Overmann J."/>
            <person name="Amann R."/>
            <person name="Jetten M.S.M."/>
            <person name="Mascher T."/>
            <person name="Medema M.H."/>
            <person name="Devos D.P."/>
            <person name="Kaster A.-K."/>
            <person name="Ovreas L."/>
            <person name="Rohde M."/>
            <person name="Galperin M.Y."/>
            <person name="Jogler C."/>
        </authorList>
    </citation>
    <scope>NUCLEOTIDE SEQUENCE [LARGE SCALE GENOMIC DNA]</scope>
    <source>
        <strain evidence="2 3">LF1</strain>
    </source>
</reference>
<dbReference type="EMBL" id="VRLW01000001">
    <property type="protein sequence ID" value="KAA1259587.1"/>
    <property type="molecule type" value="Genomic_DNA"/>
</dbReference>
<proteinExistence type="predicted"/>